<feature type="domain" description="ABC1 atypical kinase-like" evidence="2">
    <location>
        <begin position="279"/>
        <end position="540"/>
    </location>
</feature>
<evidence type="ECO:0000259" key="2">
    <source>
        <dbReference type="Pfam" id="PF03109"/>
    </source>
</evidence>
<keyword evidence="4" id="KW-1185">Reference proteome</keyword>
<comment type="similarity">
    <text evidence="1">Belongs to the protein kinase superfamily. ADCK protein kinase family.</text>
</comment>
<organism evidence="3 4">
    <name type="scientific">Chlamydomonas eustigma</name>
    <dbReference type="NCBI Taxonomy" id="1157962"/>
    <lineage>
        <taxon>Eukaryota</taxon>
        <taxon>Viridiplantae</taxon>
        <taxon>Chlorophyta</taxon>
        <taxon>core chlorophytes</taxon>
        <taxon>Chlorophyceae</taxon>
        <taxon>CS clade</taxon>
        <taxon>Chlamydomonadales</taxon>
        <taxon>Chlamydomonadaceae</taxon>
        <taxon>Chlamydomonas</taxon>
    </lineage>
</organism>
<comment type="caution">
    <text evidence="3">The sequence shown here is derived from an EMBL/GenBank/DDBJ whole genome shotgun (WGS) entry which is preliminary data.</text>
</comment>
<evidence type="ECO:0000313" key="4">
    <source>
        <dbReference type="Proteomes" id="UP000232323"/>
    </source>
</evidence>
<dbReference type="Pfam" id="PF03109">
    <property type="entry name" value="ABC1"/>
    <property type="match status" value="1"/>
</dbReference>
<evidence type="ECO:0000313" key="3">
    <source>
        <dbReference type="EMBL" id="GAX75374.1"/>
    </source>
</evidence>
<reference evidence="3 4" key="1">
    <citation type="submission" date="2017-08" db="EMBL/GenBank/DDBJ databases">
        <title>Acidophilic green algal genome provides insights into adaptation to an acidic environment.</title>
        <authorList>
            <person name="Hirooka S."/>
            <person name="Hirose Y."/>
            <person name="Kanesaki Y."/>
            <person name="Higuchi S."/>
            <person name="Fujiwara T."/>
            <person name="Onuma R."/>
            <person name="Era A."/>
            <person name="Ohbayashi R."/>
            <person name="Uzuka A."/>
            <person name="Nozaki H."/>
            <person name="Yoshikawa H."/>
            <person name="Miyagishima S.Y."/>
        </authorList>
    </citation>
    <scope>NUCLEOTIDE SEQUENCE [LARGE SCALE GENOMIC DNA]</scope>
    <source>
        <strain evidence="3 4">NIES-2499</strain>
    </source>
</reference>
<gene>
    <name evidence="3" type="ORF">CEUSTIGMA_g2818.t1</name>
</gene>
<dbReference type="OrthoDB" id="1290869at2759"/>
<dbReference type="Proteomes" id="UP000232323">
    <property type="component" value="Unassembled WGS sequence"/>
</dbReference>
<dbReference type="InterPro" id="IPR052402">
    <property type="entry name" value="ADCK_kinase"/>
</dbReference>
<dbReference type="EMBL" id="BEGY01000012">
    <property type="protein sequence ID" value="GAX75374.1"/>
    <property type="molecule type" value="Genomic_DNA"/>
</dbReference>
<dbReference type="STRING" id="1157962.A0A250WX14"/>
<dbReference type="PANTHER" id="PTHR45890">
    <property type="entry name" value="AARF DOMAIN CONTAINING KINASE 2 (PREDICTED)"/>
    <property type="match status" value="1"/>
</dbReference>
<proteinExistence type="inferred from homology"/>
<sequence length="659" mass="73286">MRRLAALIFDSSGSTNVLSLSKFTIGCGCASKSMKCKLESVSLPSNSGRTFAESARVGSCWMSLSPQMSQMLSLNRRALAAKIVEWELATAAVVCSVTDTRSGQRLLSSVLPLAVMVYLFPSRFHARAIAPQTYLPNRREHCLTKRQQTWVFNIYNGLRNVYQELGLWLRGLYLAALFSPAILAAPFVFCLGVGGATGRCLWMDLILYTIERAGPAFIKWAQWSSSRPDLFPADLCSRFERLQSGAPAHTACVTREAVSQAFWALERCNKDDITQEGDEASGRPLFESFEMQPVASGSIAQVHRATLSAHGAKLTGGKLGQLVAVKVRHPGVTDMMQRDFVLMQRAAWMCSLVPGLSELRLEESIRQFGGPLKEQLDLSVEARHLDRFNRNFRHWHHVTFPKPLYPLVTPSVLVETFEEGRLISHDVNQDAPAEPSKRRIILAETGLKLYLQMLLKDNFCHADLHPGNILVKEAAAPPFHSSHSTSLPSSMSSLLSQIGGPPKPHLVLLDAGMIAELNPKDQRNLVSFFRALTRREGEHIGRSILTLSEIHTCKDPDAFVSDMKKMFDSLDAETIRAHTAQVFKDMIETLRQHQVTLKSTVSTIVVTTLVLEGWSSKLDPDLHILDTMRDMIGMDLKERLGLTFEKICHAPAPSSLLAW</sequence>
<dbReference type="CDD" id="cd13971">
    <property type="entry name" value="ADCK2-like"/>
    <property type="match status" value="1"/>
</dbReference>
<dbReference type="PANTHER" id="PTHR45890:SF1">
    <property type="entry name" value="AARF DOMAIN CONTAINING KINASE 2"/>
    <property type="match status" value="1"/>
</dbReference>
<dbReference type="InterPro" id="IPR011009">
    <property type="entry name" value="Kinase-like_dom_sf"/>
</dbReference>
<dbReference type="SUPFAM" id="SSF56112">
    <property type="entry name" value="Protein kinase-like (PK-like)"/>
    <property type="match status" value="1"/>
</dbReference>
<protein>
    <recommendedName>
        <fullName evidence="2">ABC1 atypical kinase-like domain-containing protein</fullName>
    </recommendedName>
</protein>
<dbReference type="InterPro" id="IPR004147">
    <property type="entry name" value="ABC1_dom"/>
</dbReference>
<evidence type="ECO:0000256" key="1">
    <source>
        <dbReference type="ARBA" id="ARBA00009670"/>
    </source>
</evidence>
<dbReference type="AlphaFoldDB" id="A0A250WX14"/>
<name>A0A250WX14_9CHLO</name>
<accession>A0A250WX14</accession>
<dbReference type="InterPro" id="IPR044095">
    <property type="entry name" value="ADCK2_dom"/>
</dbReference>